<dbReference type="RefSeq" id="WP_244720690.1">
    <property type="nucleotide sequence ID" value="NZ_JALIRP010000001.1"/>
</dbReference>
<dbReference type="InterPro" id="IPR036291">
    <property type="entry name" value="NAD(P)-bd_dom_sf"/>
</dbReference>
<proteinExistence type="inferred from homology"/>
<dbReference type="CDD" id="cd05233">
    <property type="entry name" value="SDR_c"/>
    <property type="match status" value="1"/>
</dbReference>
<dbReference type="Gene3D" id="3.40.50.720">
    <property type="entry name" value="NAD(P)-binding Rossmann-like Domain"/>
    <property type="match status" value="1"/>
</dbReference>
<keyword evidence="4" id="KW-1185">Reference proteome</keyword>
<name>A0A9X1WKG5_9BACL</name>
<evidence type="ECO:0000256" key="1">
    <source>
        <dbReference type="ARBA" id="ARBA00006484"/>
    </source>
</evidence>
<dbReference type="GO" id="GO:0016491">
    <property type="term" value="F:oxidoreductase activity"/>
    <property type="evidence" value="ECO:0007669"/>
    <property type="project" value="UniProtKB-KW"/>
</dbReference>
<dbReference type="AlphaFoldDB" id="A0A9X1WKG5"/>
<dbReference type="PANTHER" id="PTHR43669:SF3">
    <property type="entry name" value="ALCOHOL DEHYDROGENASE, PUTATIVE (AFU_ORTHOLOGUE AFUA_3G03445)-RELATED"/>
    <property type="match status" value="1"/>
</dbReference>
<reference evidence="3" key="1">
    <citation type="submission" date="2022-04" db="EMBL/GenBank/DDBJ databases">
        <title>Paenibacillus mangrovi sp. nov., a novel endophytic bacterium isolated from bark of Kandelia candel.</title>
        <authorList>
            <person name="Tuo L."/>
        </authorList>
    </citation>
    <scope>NUCLEOTIDE SEQUENCE</scope>
    <source>
        <strain evidence="3">KQZ6P-2</strain>
    </source>
</reference>
<keyword evidence="2" id="KW-0560">Oxidoreductase</keyword>
<protein>
    <submittedName>
        <fullName evidence="3">SDR family oxidoreductase</fullName>
    </submittedName>
</protein>
<comment type="caution">
    <text evidence="3">The sequence shown here is derived from an EMBL/GenBank/DDBJ whole genome shotgun (WGS) entry which is preliminary data.</text>
</comment>
<dbReference type="EMBL" id="JALIRP010000001">
    <property type="protein sequence ID" value="MCJ8010972.1"/>
    <property type="molecule type" value="Genomic_DNA"/>
</dbReference>
<dbReference type="SUPFAM" id="SSF51735">
    <property type="entry name" value="NAD(P)-binding Rossmann-fold domains"/>
    <property type="match status" value="1"/>
</dbReference>
<dbReference type="Pfam" id="PF13561">
    <property type="entry name" value="adh_short_C2"/>
    <property type="match status" value="1"/>
</dbReference>
<dbReference type="InterPro" id="IPR002347">
    <property type="entry name" value="SDR_fam"/>
</dbReference>
<accession>A0A9X1WKG5</accession>
<organism evidence="3 4">
    <name type="scientific">Paenibacillus mangrovi</name>
    <dbReference type="NCBI Taxonomy" id="2931978"/>
    <lineage>
        <taxon>Bacteria</taxon>
        <taxon>Bacillati</taxon>
        <taxon>Bacillota</taxon>
        <taxon>Bacilli</taxon>
        <taxon>Bacillales</taxon>
        <taxon>Paenibacillaceae</taxon>
        <taxon>Paenibacillus</taxon>
    </lineage>
</organism>
<gene>
    <name evidence="3" type="ORF">MUG84_04335</name>
</gene>
<sequence length="266" mass="27454">MLLANKNAVIYGGGGAIGSAVAHAFAREGANVFLAGRTLAKLDNVASKIAAAGGKVDISQVDALDEQSVENHASEVAARAGGIDICLNAVGIDHIQGTPSMELSLEDYEYPVQVYTRTHFITSKAAARHMAEKGSGVILMLSTPASRMPGPGFIGHSVACAGIEAMTRHLAGELGLLGIRVNCIRPHMIPEAVAIGSHSRDVFGRVADRAGITLEQMLQGAAAGTLLKHLPTLTEVANTAVFLASDHAASITGTVMNLNSGVILDS</sequence>
<evidence type="ECO:0000256" key="2">
    <source>
        <dbReference type="ARBA" id="ARBA00023002"/>
    </source>
</evidence>
<evidence type="ECO:0000313" key="3">
    <source>
        <dbReference type="EMBL" id="MCJ8010972.1"/>
    </source>
</evidence>
<dbReference type="PRINTS" id="PR00081">
    <property type="entry name" value="GDHRDH"/>
</dbReference>
<comment type="similarity">
    <text evidence="1">Belongs to the short-chain dehydrogenases/reductases (SDR) family.</text>
</comment>
<dbReference type="Proteomes" id="UP001139347">
    <property type="component" value="Unassembled WGS sequence"/>
</dbReference>
<evidence type="ECO:0000313" key="4">
    <source>
        <dbReference type="Proteomes" id="UP001139347"/>
    </source>
</evidence>
<dbReference type="PANTHER" id="PTHR43669">
    <property type="entry name" value="5-KETO-D-GLUCONATE 5-REDUCTASE"/>
    <property type="match status" value="1"/>
</dbReference>